<accession>A0A081RSA8</accession>
<evidence type="ECO:0000313" key="2">
    <source>
        <dbReference type="Proteomes" id="UP000028002"/>
    </source>
</evidence>
<gene>
    <name evidence="1" type="ORF">MEG1DRAFT_03852</name>
</gene>
<comment type="caution">
    <text evidence="1">The sequence shown here is derived from an EMBL/GenBank/DDBJ whole genome shotgun (WGS) entry which is preliminary data.</text>
</comment>
<protein>
    <submittedName>
        <fullName evidence="1">Uncharacterized protein</fullName>
    </submittedName>
</protein>
<sequence>MKYELIPTVTLPTQEEVENIINQLKSELSGFDAHKSLSCVMVRELHKRLSKSIKCKVSVEVTKECMDAMRGIVSENDNEIMVIGFDDKLVIRSIKGN</sequence>
<dbReference type="EMBL" id="JGVH01000079">
    <property type="protein sequence ID" value="KER01561.1"/>
    <property type="molecule type" value="Genomic_DNA"/>
</dbReference>
<dbReference type="AlphaFoldDB" id="A0A081RSA8"/>
<dbReference type="PATRIC" id="fig|1393735.3.peg.3948"/>
<reference evidence="1 2" key="1">
    <citation type="submission" date="2014-03" db="EMBL/GenBank/DDBJ databases">
        <title>Draft Genome of Photorhabdus temperata Meg1.</title>
        <authorList>
            <person name="Hurst S.G.IV."/>
            <person name="Morris K."/>
            <person name="Thomas K."/>
            <person name="Tisa L.S."/>
        </authorList>
    </citation>
    <scope>NUCLEOTIDE SEQUENCE [LARGE SCALE GENOMIC DNA]</scope>
    <source>
        <strain evidence="1 2">Meg1</strain>
    </source>
</reference>
<name>A0A081RSA8_PHOTE</name>
<organism evidence="1 2">
    <name type="scientific">Photorhabdus temperata subsp. temperata Meg1</name>
    <dbReference type="NCBI Taxonomy" id="1393735"/>
    <lineage>
        <taxon>Bacteria</taxon>
        <taxon>Pseudomonadati</taxon>
        <taxon>Pseudomonadota</taxon>
        <taxon>Gammaproteobacteria</taxon>
        <taxon>Enterobacterales</taxon>
        <taxon>Morganellaceae</taxon>
        <taxon>Photorhabdus</taxon>
    </lineage>
</organism>
<proteinExistence type="predicted"/>
<evidence type="ECO:0000313" key="1">
    <source>
        <dbReference type="EMBL" id="KER01561.1"/>
    </source>
</evidence>
<dbReference type="Proteomes" id="UP000028002">
    <property type="component" value="Unassembled WGS sequence"/>
</dbReference>